<dbReference type="FunFam" id="2.60.120.430:FF:000003">
    <property type="entry name" value="FERONIA receptor-like kinase"/>
    <property type="match status" value="1"/>
</dbReference>
<dbReference type="SUPFAM" id="SSF56112">
    <property type="entry name" value="Protein kinase-like (PK-like)"/>
    <property type="match status" value="1"/>
</dbReference>
<feature type="chain" id="PRO_5043889788" description="Protein kinase domain-containing protein" evidence="14">
    <location>
        <begin position="25"/>
        <end position="649"/>
    </location>
</feature>
<evidence type="ECO:0000256" key="5">
    <source>
        <dbReference type="ARBA" id="ARBA00022729"/>
    </source>
</evidence>
<evidence type="ECO:0000313" key="17">
    <source>
        <dbReference type="Proteomes" id="UP001457282"/>
    </source>
</evidence>
<keyword evidence="6 12" id="KW-0547">Nucleotide-binding</keyword>
<dbReference type="Pfam" id="PF12819">
    <property type="entry name" value="Malectin_like"/>
    <property type="match status" value="1"/>
</dbReference>
<gene>
    <name evidence="16" type="ORF">M0R45_021134</name>
</gene>
<evidence type="ECO:0000256" key="13">
    <source>
        <dbReference type="SAM" id="Phobius"/>
    </source>
</evidence>
<keyword evidence="8 12" id="KW-0067">ATP-binding</keyword>
<dbReference type="InterPro" id="IPR017441">
    <property type="entry name" value="Protein_kinase_ATP_BS"/>
</dbReference>
<feature type="signal peptide" evidence="14">
    <location>
        <begin position="1"/>
        <end position="24"/>
    </location>
</feature>
<evidence type="ECO:0000256" key="1">
    <source>
        <dbReference type="ARBA" id="ARBA00004479"/>
    </source>
</evidence>
<feature type="binding site" evidence="12">
    <location>
        <position position="553"/>
    </location>
    <ligand>
        <name>ATP</name>
        <dbReference type="ChEBI" id="CHEBI:30616"/>
    </ligand>
</feature>
<evidence type="ECO:0000256" key="11">
    <source>
        <dbReference type="ARBA" id="ARBA00023180"/>
    </source>
</evidence>
<evidence type="ECO:0000256" key="2">
    <source>
        <dbReference type="ARBA" id="ARBA00022527"/>
    </source>
</evidence>
<evidence type="ECO:0000256" key="8">
    <source>
        <dbReference type="ARBA" id="ARBA00022840"/>
    </source>
</evidence>
<evidence type="ECO:0000256" key="4">
    <source>
        <dbReference type="ARBA" id="ARBA00022692"/>
    </source>
</evidence>
<dbReference type="InterPro" id="IPR000719">
    <property type="entry name" value="Prot_kinase_dom"/>
</dbReference>
<dbReference type="Pfam" id="PF07714">
    <property type="entry name" value="PK_Tyr_Ser-Thr"/>
    <property type="match status" value="1"/>
</dbReference>
<protein>
    <recommendedName>
        <fullName evidence="15">Protein kinase domain-containing protein</fullName>
    </recommendedName>
</protein>
<dbReference type="GO" id="GO:0004674">
    <property type="term" value="F:protein serine/threonine kinase activity"/>
    <property type="evidence" value="ECO:0007669"/>
    <property type="project" value="UniProtKB-KW"/>
</dbReference>
<evidence type="ECO:0000256" key="10">
    <source>
        <dbReference type="ARBA" id="ARBA00023136"/>
    </source>
</evidence>
<keyword evidence="4 13" id="KW-0812">Transmembrane</keyword>
<feature type="transmembrane region" description="Helical" evidence="13">
    <location>
        <begin position="581"/>
        <end position="603"/>
    </location>
</feature>
<proteinExistence type="predicted"/>
<evidence type="ECO:0000256" key="6">
    <source>
        <dbReference type="ARBA" id="ARBA00022741"/>
    </source>
</evidence>
<keyword evidence="2" id="KW-0723">Serine/threonine-protein kinase</keyword>
<dbReference type="PROSITE" id="PS50011">
    <property type="entry name" value="PROTEIN_KINASE_DOM"/>
    <property type="match status" value="1"/>
</dbReference>
<evidence type="ECO:0000313" key="16">
    <source>
        <dbReference type="EMBL" id="KAK9933965.1"/>
    </source>
</evidence>
<keyword evidence="9 13" id="KW-1133">Transmembrane helix</keyword>
<dbReference type="FunFam" id="2.60.120.430:FF:000007">
    <property type="entry name" value="FERONIA receptor-like kinase"/>
    <property type="match status" value="1"/>
</dbReference>
<dbReference type="AlphaFoldDB" id="A0AAW1XAU8"/>
<dbReference type="InterPro" id="IPR045272">
    <property type="entry name" value="ANXUR1/2-like"/>
</dbReference>
<dbReference type="Gene3D" id="2.60.120.430">
    <property type="entry name" value="Galactose-binding lectin"/>
    <property type="match status" value="2"/>
</dbReference>
<keyword evidence="11" id="KW-0325">Glycoprotein</keyword>
<keyword evidence="5 14" id="KW-0732">Signal</keyword>
<evidence type="ECO:0000256" key="7">
    <source>
        <dbReference type="ARBA" id="ARBA00022777"/>
    </source>
</evidence>
<evidence type="ECO:0000256" key="3">
    <source>
        <dbReference type="ARBA" id="ARBA00022679"/>
    </source>
</evidence>
<evidence type="ECO:0000256" key="9">
    <source>
        <dbReference type="ARBA" id="ARBA00022989"/>
    </source>
</evidence>
<organism evidence="16 17">
    <name type="scientific">Rubus argutus</name>
    <name type="common">Southern blackberry</name>
    <dbReference type="NCBI Taxonomy" id="59490"/>
    <lineage>
        <taxon>Eukaryota</taxon>
        <taxon>Viridiplantae</taxon>
        <taxon>Streptophyta</taxon>
        <taxon>Embryophyta</taxon>
        <taxon>Tracheophyta</taxon>
        <taxon>Spermatophyta</taxon>
        <taxon>Magnoliopsida</taxon>
        <taxon>eudicotyledons</taxon>
        <taxon>Gunneridae</taxon>
        <taxon>Pentapetalae</taxon>
        <taxon>rosids</taxon>
        <taxon>fabids</taxon>
        <taxon>Rosales</taxon>
        <taxon>Rosaceae</taxon>
        <taxon>Rosoideae</taxon>
        <taxon>Rosoideae incertae sedis</taxon>
        <taxon>Rubus</taxon>
    </lineage>
</organism>
<dbReference type="Gene3D" id="3.30.200.20">
    <property type="entry name" value="Phosphorylase Kinase, domain 1"/>
    <property type="match status" value="1"/>
</dbReference>
<dbReference type="EMBL" id="JBEDUW010000004">
    <property type="protein sequence ID" value="KAK9933965.1"/>
    <property type="molecule type" value="Genomic_DNA"/>
</dbReference>
<dbReference type="PANTHER" id="PTHR34590">
    <property type="entry name" value="OS03G0124300 PROTEIN-RELATED"/>
    <property type="match status" value="1"/>
</dbReference>
<feature type="transmembrane region" description="Helical" evidence="13">
    <location>
        <begin position="439"/>
        <end position="462"/>
    </location>
</feature>
<keyword evidence="3" id="KW-0808">Transferase</keyword>
<dbReference type="FunFam" id="3.30.200.20:FF:000039">
    <property type="entry name" value="receptor-like protein kinase FERONIA"/>
    <property type="match status" value="1"/>
</dbReference>
<dbReference type="InterPro" id="IPR011009">
    <property type="entry name" value="Kinase-like_dom_sf"/>
</dbReference>
<dbReference type="GO" id="GO:0016020">
    <property type="term" value="C:membrane"/>
    <property type="evidence" value="ECO:0007669"/>
    <property type="project" value="UniProtKB-SubCell"/>
</dbReference>
<dbReference type="Proteomes" id="UP001457282">
    <property type="component" value="Unassembled WGS sequence"/>
</dbReference>
<comment type="subcellular location">
    <subcellularLocation>
        <location evidence="1">Membrane</location>
        <topology evidence="1">Single-pass type I membrane protein</topology>
    </subcellularLocation>
</comment>
<sequence length="649" mass="70093">MIAKIQILFYLILLSLNTIQVLSAASNSSNPYVLSCGSSNGGTDSDGRKWSSDSQLISGNSTMATAQYQDPSLPSQVPYMSARIFNTSSSYKFSVSPKQRLWVRLHFYPSSYNNLDKSDSYFAVTANGFTLLNNFSASISAEALTQAYIVREFSLTPVASGNLNITFTPSLSHNKSYAFVNGIEVIPMPDIFQQANMVGFADQTIDVQSSTLQTMFRLNVGGQYIGAANDSAGLNRAWYDDSPYLFGAAFGVTLVAEKNVTIQYSSNVSESIAPVDVYSTARSMGPDPKVNVHYNLTWVFQVDANFTYVVRLHFCELQSTKINERVFDIFVNNKTAQAAADVIGLTGKIGVPAYKDYAIVVNDQDGDDQLWVALHPSVSMKPEYYDALLNGLEIFKVNDTGGNLAGPNPVPSQMLLDAEAAAEGERNHSPPGGSKVKGLVIGGVTGGAAGVVVAAAVCFVVYQRKKRSTESGVGAWLPLYGTSTTSTSRKSGTNASSTSHVSSLAAGLCRHFSLSEIKHGTKNFDESQVIGVGGFGKVYKGLIDGGSTRVAIKRSNPSSEQGVHEFQTEIEMLSKLRHRHLVSLIGFCEEGGEMIWFMIIWLMGLLGSTSTRTISLPCHGSKGWKFVLELQGDCIISILVPGTQSSIEM</sequence>
<dbReference type="GO" id="GO:0005524">
    <property type="term" value="F:ATP binding"/>
    <property type="evidence" value="ECO:0007669"/>
    <property type="project" value="UniProtKB-UniRule"/>
</dbReference>
<evidence type="ECO:0000256" key="14">
    <source>
        <dbReference type="SAM" id="SignalP"/>
    </source>
</evidence>
<keyword evidence="7" id="KW-0418">Kinase</keyword>
<feature type="domain" description="Protein kinase" evidence="15">
    <location>
        <begin position="524"/>
        <end position="649"/>
    </location>
</feature>
<evidence type="ECO:0000256" key="12">
    <source>
        <dbReference type="PROSITE-ProRule" id="PRU10141"/>
    </source>
</evidence>
<reference evidence="16 17" key="1">
    <citation type="journal article" date="2023" name="G3 (Bethesda)">
        <title>A chromosome-length genome assembly and annotation of blackberry (Rubus argutus, cv. 'Hillquist').</title>
        <authorList>
            <person name="Bruna T."/>
            <person name="Aryal R."/>
            <person name="Dudchenko O."/>
            <person name="Sargent D.J."/>
            <person name="Mead D."/>
            <person name="Buti M."/>
            <person name="Cavallini A."/>
            <person name="Hytonen T."/>
            <person name="Andres J."/>
            <person name="Pham M."/>
            <person name="Weisz D."/>
            <person name="Mascagni F."/>
            <person name="Usai G."/>
            <person name="Natali L."/>
            <person name="Bassil N."/>
            <person name="Fernandez G.E."/>
            <person name="Lomsadze A."/>
            <person name="Armour M."/>
            <person name="Olukolu B."/>
            <person name="Poorten T."/>
            <person name="Britton C."/>
            <person name="Davik J."/>
            <person name="Ashrafi H."/>
            <person name="Aiden E.L."/>
            <person name="Borodovsky M."/>
            <person name="Worthington M."/>
        </authorList>
    </citation>
    <scope>NUCLEOTIDE SEQUENCE [LARGE SCALE GENOMIC DNA]</scope>
    <source>
        <strain evidence="16">PI 553951</strain>
    </source>
</reference>
<dbReference type="PANTHER" id="PTHR34590:SF5">
    <property type="entry name" value="OS04G0586500 PROTEIN"/>
    <property type="match status" value="1"/>
</dbReference>
<dbReference type="GO" id="GO:0004714">
    <property type="term" value="F:transmembrane receptor protein tyrosine kinase activity"/>
    <property type="evidence" value="ECO:0007669"/>
    <property type="project" value="InterPro"/>
</dbReference>
<keyword evidence="17" id="KW-1185">Reference proteome</keyword>
<dbReference type="PROSITE" id="PS00107">
    <property type="entry name" value="PROTEIN_KINASE_ATP"/>
    <property type="match status" value="1"/>
</dbReference>
<comment type="caution">
    <text evidence="16">The sequence shown here is derived from an EMBL/GenBank/DDBJ whole genome shotgun (WGS) entry which is preliminary data.</text>
</comment>
<accession>A0AAW1XAU8</accession>
<dbReference type="InterPro" id="IPR001245">
    <property type="entry name" value="Ser-Thr/Tyr_kinase_cat_dom"/>
</dbReference>
<dbReference type="InterPro" id="IPR024788">
    <property type="entry name" value="Malectin-like_Carb-bd_dom"/>
</dbReference>
<name>A0AAW1XAU8_RUBAR</name>
<evidence type="ECO:0000259" key="15">
    <source>
        <dbReference type="PROSITE" id="PS50011"/>
    </source>
</evidence>
<keyword evidence="10 13" id="KW-0472">Membrane</keyword>